<dbReference type="InterPro" id="IPR018958">
    <property type="entry name" value="Knr4/Smi1-like_dom"/>
</dbReference>
<dbReference type="AlphaFoldDB" id="A0A5B9W2T3"/>
<feature type="domain" description="Knr4/Smi1-like" evidence="1">
    <location>
        <begin position="21"/>
        <end position="156"/>
    </location>
</feature>
<dbReference type="RefSeq" id="WP_168221855.1">
    <property type="nucleotide sequence ID" value="NZ_CP042997.1"/>
</dbReference>
<evidence type="ECO:0000313" key="3">
    <source>
        <dbReference type="Proteomes" id="UP000324233"/>
    </source>
</evidence>
<evidence type="ECO:0000259" key="1">
    <source>
        <dbReference type="SMART" id="SM00860"/>
    </source>
</evidence>
<name>A0A5B9W2T3_9BACT</name>
<organism evidence="2 3">
    <name type="scientific">Aquisphaera giovannonii</name>
    <dbReference type="NCBI Taxonomy" id="406548"/>
    <lineage>
        <taxon>Bacteria</taxon>
        <taxon>Pseudomonadati</taxon>
        <taxon>Planctomycetota</taxon>
        <taxon>Planctomycetia</taxon>
        <taxon>Isosphaerales</taxon>
        <taxon>Isosphaeraceae</taxon>
        <taxon>Aquisphaera</taxon>
    </lineage>
</organism>
<dbReference type="Gene3D" id="3.40.1580.10">
    <property type="entry name" value="SMI1/KNR4-like"/>
    <property type="match status" value="1"/>
</dbReference>
<dbReference type="EMBL" id="CP042997">
    <property type="protein sequence ID" value="QEH34916.1"/>
    <property type="molecule type" value="Genomic_DNA"/>
</dbReference>
<keyword evidence="3" id="KW-1185">Reference proteome</keyword>
<gene>
    <name evidence="2" type="ORF">OJF2_34610</name>
</gene>
<dbReference type="SMART" id="SM00860">
    <property type="entry name" value="SMI1_KNR4"/>
    <property type="match status" value="1"/>
</dbReference>
<sequence length="181" mass="20193">METADRWSDFLDASGDCTGPPLTDAMVASAERALGYALPASYLRLLRVRNGGRPRRRCFPTDDRWPDGHLRIEALFGIGYPWGIDSDEFGSRHLIRQAGFPEVGIVVALTPTAGHDAFMLDYRDCGPRGEPRVVFVDPEDDLCEILAPDFETFLGGLVDCRPYDEASARAMEEFRRRARPG</sequence>
<dbReference type="Proteomes" id="UP000324233">
    <property type="component" value="Chromosome"/>
</dbReference>
<dbReference type="InterPro" id="IPR037883">
    <property type="entry name" value="Knr4/Smi1-like_sf"/>
</dbReference>
<dbReference type="SUPFAM" id="SSF160631">
    <property type="entry name" value="SMI1/KNR4-like"/>
    <property type="match status" value="1"/>
</dbReference>
<proteinExistence type="predicted"/>
<protein>
    <submittedName>
        <fullName evidence="2">SMI1 / KNR4 family protein</fullName>
    </submittedName>
</protein>
<evidence type="ECO:0000313" key="2">
    <source>
        <dbReference type="EMBL" id="QEH34916.1"/>
    </source>
</evidence>
<dbReference type="Pfam" id="PF09346">
    <property type="entry name" value="SMI1_KNR4"/>
    <property type="match status" value="1"/>
</dbReference>
<reference evidence="2 3" key="1">
    <citation type="submission" date="2019-08" db="EMBL/GenBank/DDBJ databases">
        <title>Deep-cultivation of Planctomycetes and their phenomic and genomic characterization uncovers novel biology.</title>
        <authorList>
            <person name="Wiegand S."/>
            <person name="Jogler M."/>
            <person name="Boedeker C."/>
            <person name="Pinto D."/>
            <person name="Vollmers J."/>
            <person name="Rivas-Marin E."/>
            <person name="Kohn T."/>
            <person name="Peeters S.H."/>
            <person name="Heuer A."/>
            <person name="Rast P."/>
            <person name="Oberbeckmann S."/>
            <person name="Bunk B."/>
            <person name="Jeske O."/>
            <person name="Meyerdierks A."/>
            <person name="Storesund J.E."/>
            <person name="Kallscheuer N."/>
            <person name="Luecker S."/>
            <person name="Lage O.M."/>
            <person name="Pohl T."/>
            <person name="Merkel B.J."/>
            <person name="Hornburger P."/>
            <person name="Mueller R.-W."/>
            <person name="Bruemmer F."/>
            <person name="Labrenz M."/>
            <person name="Spormann A.M."/>
            <person name="Op den Camp H."/>
            <person name="Overmann J."/>
            <person name="Amann R."/>
            <person name="Jetten M.S.M."/>
            <person name="Mascher T."/>
            <person name="Medema M.H."/>
            <person name="Devos D.P."/>
            <person name="Kaster A.-K."/>
            <person name="Ovreas L."/>
            <person name="Rohde M."/>
            <person name="Galperin M.Y."/>
            <person name="Jogler C."/>
        </authorList>
    </citation>
    <scope>NUCLEOTIDE SEQUENCE [LARGE SCALE GENOMIC DNA]</scope>
    <source>
        <strain evidence="2 3">OJF2</strain>
    </source>
</reference>
<accession>A0A5B9W2T3</accession>
<dbReference type="KEGG" id="agv:OJF2_34610"/>